<name>A0A1I3VHV5_9HYPH</name>
<dbReference type="RefSeq" id="WP_093516272.1">
    <property type="nucleotide sequence ID" value="NZ_FOSK01000001.1"/>
</dbReference>
<accession>A0A1I3VHV5</accession>
<evidence type="ECO:0008006" key="3">
    <source>
        <dbReference type="Google" id="ProtNLM"/>
    </source>
</evidence>
<sequence>MPVVDIPITDLIINSANDRHGELADEVTAITWLFDQKESHMKNLAKDITDQRQVFELPLVCPEGDRFIVYDGNRRVTCLKLIAFPNLAPTLKLQKFFSNLYQEWRGAPLNIVTCQVEEERDRIDDILFRRHTGSQNGVGQSTWDDRMQRNFIVRTGKQAKYDVAEQVEDYLSKYNLLPNDRQIPRSTMNRLFSSEQYRNRAGISIVDGKLYFTHDQEVTTKALEKISQDLTSRNVVLGDLWDAPKKKAYLNQLAVEGLLPNAHDVLQEPIIAKKLKVPIEKKKTESKPKEVKTAIVKKQSRTTLIPQVDYGILWQAATQKHKSIWDELQFSLLLSKHSNAISVVFRVLLEISIDHAISVLKIETYPNDKLANKIKKVTDYFQVQDILTKKDSLEIKKFQNGEALMSADTLHRYVHSSYFVASPEHLISMWDCLAKFIVSCINASTPPPPATTPH</sequence>
<proteinExistence type="predicted"/>
<organism evidence="1 2">
    <name type="scientific">Pseudovibrio ascidiaceicola</name>
    <dbReference type="NCBI Taxonomy" id="285279"/>
    <lineage>
        <taxon>Bacteria</taxon>
        <taxon>Pseudomonadati</taxon>
        <taxon>Pseudomonadota</taxon>
        <taxon>Alphaproteobacteria</taxon>
        <taxon>Hyphomicrobiales</taxon>
        <taxon>Stappiaceae</taxon>
        <taxon>Pseudovibrio</taxon>
    </lineage>
</organism>
<keyword evidence="2" id="KW-1185">Reference proteome</keyword>
<evidence type="ECO:0000313" key="2">
    <source>
        <dbReference type="Proteomes" id="UP000199598"/>
    </source>
</evidence>
<dbReference type="EMBL" id="FOSK01000001">
    <property type="protein sequence ID" value="SFJ93817.1"/>
    <property type="molecule type" value="Genomic_DNA"/>
</dbReference>
<protein>
    <recommendedName>
        <fullName evidence="3">ParB/Sulfiredoxin domain-containing protein</fullName>
    </recommendedName>
</protein>
<comment type="caution">
    <text evidence="1">The sequence shown here is derived from an EMBL/GenBank/DDBJ whole genome shotgun (WGS) entry which is preliminary data.</text>
</comment>
<reference evidence="1 2" key="1">
    <citation type="submission" date="2016-10" db="EMBL/GenBank/DDBJ databases">
        <authorList>
            <person name="Varghese N."/>
            <person name="Submissions S."/>
        </authorList>
    </citation>
    <scope>NUCLEOTIDE SEQUENCE [LARGE SCALE GENOMIC DNA]</scope>
    <source>
        <strain evidence="1 2">DSM 16392</strain>
    </source>
</reference>
<dbReference type="Proteomes" id="UP000199598">
    <property type="component" value="Unassembled WGS sequence"/>
</dbReference>
<gene>
    <name evidence="1" type="ORF">SAMN04488518_101352</name>
</gene>
<evidence type="ECO:0000313" key="1">
    <source>
        <dbReference type="EMBL" id="SFJ93817.1"/>
    </source>
</evidence>